<accession>J3MDX0</accession>
<name>J3MDX0_ORYBR</name>
<dbReference type="EnsemblPlants" id="OB06G22140.1">
    <property type="protein sequence ID" value="OB06G22140.1"/>
    <property type="gene ID" value="OB06G22140"/>
</dbReference>
<dbReference type="Gramene" id="OB06G22140.1">
    <property type="protein sequence ID" value="OB06G22140.1"/>
    <property type="gene ID" value="OB06G22140"/>
</dbReference>
<protein>
    <submittedName>
        <fullName evidence="1">Uncharacterized protein</fullName>
    </submittedName>
</protein>
<reference evidence="1" key="1">
    <citation type="journal article" date="2013" name="Nat. Commun.">
        <title>Whole-genome sequencing of Oryza brachyantha reveals mechanisms underlying Oryza genome evolution.</title>
        <authorList>
            <person name="Chen J."/>
            <person name="Huang Q."/>
            <person name="Gao D."/>
            <person name="Wang J."/>
            <person name="Lang Y."/>
            <person name="Liu T."/>
            <person name="Li B."/>
            <person name="Bai Z."/>
            <person name="Luis Goicoechea J."/>
            <person name="Liang C."/>
            <person name="Chen C."/>
            <person name="Zhang W."/>
            <person name="Sun S."/>
            <person name="Liao Y."/>
            <person name="Zhang X."/>
            <person name="Yang L."/>
            <person name="Song C."/>
            <person name="Wang M."/>
            <person name="Shi J."/>
            <person name="Liu G."/>
            <person name="Liu J."/>
            <person name="Zhou H."/>
            <person name="Zhou W."/>
            <person name="Yu Q."/>
            <person name="An N."/>
            <person name="Chen Y."/>
            <person name="Cai Q."/>
            <person name="Wang B."/>
            <person name="Liu B."/>
            <person name="Min J."/>
            <person name="Huang Y."/>
            <person name="Wu H."/>
            <person name="Li Z."/>
            <person name="Zhang Y."/>
            <person name="Yin Y."/>
            <person name="Song W."/>
            <person name="Jiang J."/>
            <person name="Jackson S.A."/>
            <person name="Wing R.A."/>
            <person name="Wang J."/>
            <person name="Chen M."/>
        </authorList>
    </citation>
    <scope>NUCLEOTIDE SEQUENCE [LARGE SCALE GENOMIC DNA]</scope>
    <source>
        <strain evidence="1">cv. IRGC 101232</strain>
    </source>
</reference>
<organism evidence="1">
    <name type="scientific">Oryza brachyantha</name>
    <name type="common">malo sina</name>
    <dbReference type="NCBI Taxonomy" id="4533"/>
    <lineage>
        <taxon>Eukaryota</taxon>
        <taxon>Viridiplantae</taxon>
        <taxon>Streptophyta</taxon>
        <taxon>Embryophyta</taxon>
        <taxon>Tracheophyta</taxon>
        <taxon>Spermatophyta</taxon>
        <taxon>Magnoliopsida</taxon>
        <taxon>Liliopsida</taxon>
        <taxon>Poales</taxon>
        <taxon>Poaceae</taxon>
        <taxon>BOP clade</taxon>
        <taxon>Oryzoideae</taxon>
        <taxon>Oryzeae</taxon>
        <taxon>Oryzinae</taxon>
        <taxon>Oryza</taxon>
    </lineage>
</organism>
<evidence type="ECO:0000313" key="1">
    <source>
        <dbReference type="EnsemblPlants" id="OB06G22140.1"/>
    </source>
</evidence>
<sequence length="81" mass="8913">MDLDHDLVSSGSNLLGLEKANFTNRTNMAVGAEEDGYVAACSGELPWKPNDRDNRDLPTVKLRLGEDAGKQSWQRHCGNLI</sequence>
<dbReference type="HOGENOM" id="CLU_2577691_0_0_1"/>
<evidence type="ECO:0000313" key="2">
    <source>
        <dbReference type="Proteomes" id="UP000006038"/>
    </source>
</evidence>
<reference evidence="1" key="2">
    <citation type="submission" date="2013-04" db="UniProtKB">
        <authorList>
            <consortium name="EnsemblPlants"/>
        </authorList>
    </citation>
    <scope>IDENTIFICATION</scope>
</reference>
<dbReference type="AlphaFoldDB" id="J3MDX0"/>
<dbReference type="Proteomes" id="UP000006038">
    <property type="component" value="Chromosome 6"/>
</dbReference>
<proteinExistence type="predicted"/>
<keyword evidence="2" id="KW-1185">Reference proteome</keyword>